<organism evidence="1 2">
    <name type="scientific">Aminobacter ciceronei</name>
    <dbReference type="NCBI Taxonomy" id="150723"/>
    <lineage>
        <taxon>Bacteria</taxon>
        <taxon>Pseudomonadati</taxon>
        <taxon>Pseudomonadota</taxon>
        <taxon>Alphaproteobacteria</taxon>
        <taxon>Hyphomicrobiales</taxon>
        <taxon>Phyllobacteriaceae</taxon>
        <taxon>Aminobacter</taxon>
    </lineage>
</organism>
<evidence type="ECO:0000313" key="2">
    <source>
        <dbReference type="Proteomes" id="UP000587524"/>
    </source>
</evidence>
<comment type="caution">
    <text evidence="1">The sequence shown here is derived from an EMBL/GenBank/DDBJ whole genome shotgun (WGS) entry which is preliminary data.</text>
</comment>
<protein>
    <submittedName>
        <fullName evidence="1">Uncharacterized protein</fullName>
    </submittedName>
</protein>
<dbReference type="Proteomes" id="UP000587524">
    <property type="component" value="Unassembled WGS sequence"/>
</dbReference>
<name>A0ABR6CJA7_9HYPH</name>
<proteinExistence type="predicted"/>
<evidence type="ECO:0000313" key="1">
    <source>
        <dbReference type="EMBL" id="MBA9024645.1"/>
    </source>
</evidence>
<sequence length="123" mass="13508">MQPLCYLPGPIRSDRLVRRACNHLVTSAAFIAFPSSPSTPRILNKMRNAQHRHWAASGASGFGEPVGNTALQPWRTQSPICTALRQRWKTTNPAPAIGTQTANEAASAVEVDYLLVMFFVIMT</sequence>
<dbReference type="EMBL" id="JACJHZ010000077">
    <property type="protein sequence ID" value="MBA9024645.1"/>
    <property type="molecule type" value="Genomic_DNA"/>
</dbReference>
<reference evidence="1 2" key="1">
    <citation type="submission" date="2020-08" db="EMBL/GenBank/DDBJ databases">
        <title>Genomic Encyclopedia of Type Strains, Phase IV (KMG-IV): sequencing the most valuable type-strain genomes for metagenomic binning, comparative biology and taxonomic classification.</title>
        <authorList>
            <person name="Goeker M."/>
        </authorList>
    </citation>
    <scope>NUCLEOTIDE SEQUENCE [LARGE SCALE GENOMIC DNA]</scope>
    <source>
        <strain evidence="1 2">DSM 17455</strain>
    </source>
</reference>
<accession>A0ABR6CJA7</accession>
<keyword evidence="2" id="KW-1185">Reference proteome</keyword>
<gene>
    <name evidence="1" type="ORF">HNQ97_006685</name>
</gene>